<dbReference type="SUPFAM" id="SSF56281">
    <property type="entry name" value="Metallo-hydrolase/oxidoreductase"/>
    <property type="match status" value="1"/>
</dbReference>
<sequence>MNKSKSRKYQKQKNNNLKKYSNIKKIVIGLIALLCVCGLLPEFISGRLLGNSPDNADFQSAYVAVSEAVSDVLSGNIPNSPKAPGSGRFEDIPSVTDPSERSGLRVDFLDVGQGLSVLINADGRFMLYDGGDRTASSFVVAYLKEKGVAKLDYMVASHYDADHLNGLVGALNVFNTDMILGPGYETDTKIYKSFTDTVQRMKKEVVHPQPGERYPLGGGYFEILSPLSAQYDDVNNYSIAIRLVYGDTSILLAGDAEQESEQEMTEYWPDLKADVLCVGHHGSPTSTGEAFLDSVNPSIAVISCGRDNSYGHPGKAVLERLDSRNITVFRTDESGTITLTSDGSALTLPAS</sequence>
<dbReference type="Pfam" id="PF00753">
    <property type="entry name" value="Lactamase_B"/>
    <property type="match status" value="1"/>
</dbReference>
<name>A0A6N3GNB7_CLOSY</name>
<evidence type="ECO:0000259" key="2">
    <source>
        <dbReference type="SMART" id="SM00849"/>
    </source>
</evidence>
<dbReference type="AlphaFoldDB" id="A0A6N3GNB7"/>
<dbReference type="SMART" id="SM00849">
    <property type="entry name" value="Lactamase_B"/>
    <property type="match status" value="1"/>
</dbReference>
<dbReference type="RefSeq" id="WP_003504458.1">
    <property type="nucleotide sequence ID" value="NZ_CACRUA010000035.1"/>
</dbReference>
<dbReference type="CDD" id="cd07731">
    <property type="entry name" value="ComA-like_MBL-fold"/>
    <property type="match status" value="1"/>
</dbReference>
<dbReference type="PANTHER" id="PTHR30619:SF1">
    <property type="entry name" value="RECOMBINATION PROTEIN 2"/>
    <property type="match status" value="1"/>
</dbReference>
<gene>
    <name evidence="3" type="ORF">CSLFYP84_03157</name>
</gene>
<accession>A0A6N3GNB7</accession>
<dbReference type="InterPro" id="IPR052159">
    <property type="entry name" value="Competence_DNA_uptake"/>
</dbReference>
<dbReference type="InterPro" id="IPR036866">
    <property type="entry name" value="RibonucZ/Hydroxyglut_hydro"/>
</dbReference>
<proteinExistence type="predicted"/>
<dbReference type="Gene3D" id="3.60.15.10">
    <property type="entry name" value="Ribonuclease Z/Hydroxyacylglutathione hydrolase-like"/>
    <property type="match status" value="1"/>
</dbReference>
<feature type="domain" description="Metallo-beta-lactamase" evidence="2">
    <location>
        <begin position="113"/>
        <end position="306"/>
    </location>
</feature>
<dbReference type="InterPro" id="IPR035681">
    <property type="entry name" value="ComA-like_MBL"/>
</dbReference>
<reference evidence="3" key="1">
    <citation type="submission" date="2019-11" db="EMBL/GenBank/DDBJ databases">
        <authorList>
            <person name="Feng L."/>
        </authorList>
    </citation>
    <scope>NUCLEOTIDE SEQUENCE</scope>
    <source>
        <strain evidence="3">CsymbiosumLFYP84</strain>
    </source>
</reference>
<evidence type="ECO:0000313" key="3">
    <source>
        <dbReference type="EMBL" id="VYU65381.1"/>
    </source>
</evidence>
<organism evidence="3">
    <name type="scientific">Clostridium symbiosum</name>
    <name type="common">Bacteroides symbiosus</name>
    <dbReference type="NCBI Taxonomy" id="1512"/>
    <lineage>
        <taxon>Bacteria</taxon>
        <taxon>Bacillati</taxon>
        <taxon>Bacillota</taxon>
        <taxon>Clostridia</taxon>
        <taxon>Lachnospirales</taxon>
        <taxon>Lachnospiraceae</taxon>
        <taxon>Otoolea</taxon>
    </lineage>
</organism>
<evidence type="ECO:0000256" key="1">
    <source>
        <dbReference type="SAM" id="MobiDB-lite"/>
    </source>
</evidence>
<dbReference type="InterPro" id="IPR001279">
    <property type="entry name" value="Metallo-B-lactamas"/>
</dbReference>
<protein>
    <submittedName>
        <fullName evidence="3">ComEC family competence protein</fullName>
    </submittedName>
</protein>
<dbReference type="PANTHER" id="PTHR30619">
    <property type="entry name" value="DNA INTERNALIZATION/COMPETENCE PROTEIN COMEC/REC2"/>
    <property type="match status" value="1"/>
</dbReference>
<dbReference type="EMBL" id="CACRUA010000035">
    <property type="protein sequence ID" value="VYU65381.1"/>
    <property type="molecule type" value="Genomic_DNA"/>
</dbReference>
<feature type="region of interest" description="Disordered" evidence="1">
    <location>
        <begin position="77"/>
        <end position="98"/>
    </location>
</feature>